<dbReference type="CDD" id="cd00165">
    <property type="entry name" value="S4"/>
    <property type="match status" value="1"/>
</dbReference>
<dbReference type="PANTHER" id="PTHR21600">
    <property type="entry name" value="MITOCHONDRIAL RNA PSEUDOURIDINE SYNTHASE"/>
    <property type="match status" value="1"/>
</dbReference>
<dbReference type="InterPro" id="IPR006224">
    <property type="entry name" value="PsdUridine_synth_RluA-like_CS"/>
</dbReference>
<proteinExistence type="inferred from homology"/>
<dbReference type="InterPro" id="IPR006225">
    <property type="entry name" value="PsdUridine_synth_RluC/D"/>
</dbReference>
<dbReference type="CDD" id="cd02869">
    <property type="entry name" value="PseudoU_synth_RluA_like"/>
    <property type="match status" value="1"/>
</dbReference>
<comment type="similarity">
    <text evidence="1 6">Belongs to the pseudouridine synthase RluA family.</text>
</comment>
<dbReference type="GO" id="GO:0160140">
    <property type="term" value="F:23S rRNA pseudouridine(1911/1915/1917) synthase activity"/>
    <property type="evidence" value="ECO:0007669"/>
    <property type="project" value="UniProtKB-EC"/>
</dbReference>
<evidence type="ECO:0000256" key="2">
    <source>
        <dbReference type="ARBA" id="ARBA00023235"/>
    </source>
</evidence>
<dbReference type="InterPro" id="IPR002942">
    <property type="entry name" value="S4_RNA-bd"/>
</dbReference>
<dbReference type="OrthoDB" id="9785808at2"/>
<evidence type="ECO:0000256" key="3">
    <source>
        <dbReference type="ARBA" id="ARBA00036882"/>
    </source>
</evidence>
<gene>
    <name evidence="8" type="ORF">HNQ51_001021</name>
</gene>
<evidence type="ECO:0000313" key="9">
    <source>
        <dbReference type="Proteomes" id="UP000554837"/>
    </source>
</evidence>
<comment type="caution">
    <text evidence="8">The sequence shown here is derived from an EMBL/GenBank/DDBJ whole genome shotgun (WGS) entry which is preliminary data.</text>
</comment>
<dbReference type="SMART" id="SM00363">
    <property type="entry name" value="S4"/>
    <property type="match status" value="1"/>
</dbReference>
<dbReference type="SUPFAM" id="SSF55174">
    <property type="entry name" value="Alpha-L RNA-binding motif"/>
    <property type="match status" value="1"/>
</dbReference>
<dbReference type="AlphaFoldDB" id="A0A840S2U4"/>
<dbReference type="PROSITE" id="PS50889">
    <property type="entry name" value="S4"/>
    <property type="match status" value="1"/>
</dbReference>
<evidence type="ECO:0000256" key="1">
    <source>
        <dbReference type="ARBA" id="ARBA00010876"/>
    </source>
</evidence>
<keyword evidence="9" id="KW-1185">Reference proteome</keyword>
<dbReference type="Pfam" id="PF00849">
    <property type="entry name" value="PseudoU_synth_2"/>
    <property type="match status" value="1"/>
</dbReference>
<dbReference type="NCBIfam" id="TIGR00005">
    <property type="entry name" value="rluA_subfam"/>
    <property type="match status" value="1"/>
</dbReference>
<dbReference type="EC" id="5.4.99.-" evidence="6"/>
<dbReference type="EMBL" id="JACHHO010000001">
    <property type="protein sequence ID" value="MBB5203728.1"/>
    <property type="molecule type" value="Genomic_DNA"/>
</dbReference>
<evidence type="ECO:0000259" key="7">
    <source>
        <dbReference type="SMART" id="SM00363"/>
    </source>
</evidence>
<evidence type="ECO:0000313" key="8">
    <source>
        <dbReference type="EMBL" id="MBB5203728.1"/>
    </source>
</evidence>
<dbReference type="InterPro" id="IPR036986">
    <property type="entry name" value="S4_RNA-bd_sf"/>
</dbReference>
<dbReference type="PANTHER" id="PTHR21600:SF44">
    <property type="entry name" value="RIBOSOMAL LARGE SUBUNIT PSEUDOURIDINE SYNTHASE D"/>
    <property type="match status" value="1"/>
</dbReference>
<accession>A0A840S2U4</accession>
<dbReference type="PROSITE" id="PS01129">
    <property type="entry name" value="PSI_RLU"/>
    <property type="match status" value="1"/>
</dbReference>
<comment type="catalytic activity">
    <reaction evidence="3">
        <text>uridine(1911/1915/1917) in 23S rRNA = pseudouridine(1911/1915/1917) in 23S rRNA</text>
        <dbReference type="Rhea" id="RHEA:42524"/>
        <dbReference type="Rhea" id="RHEA-COMP:10097"/>
        <dbReference type="Rhea" id="RHEA-COMP:10098"/>
        <dbReference type="ChEBI" id="CHEBI:65314"/>
        <dbReference type="ChEBI" id="CHEBI:65315"/>
        <dbReference type="EC" id="5.4.99.23"/>
    </reaction>
</comment>
<comment type="catalytic activity">
    <reaction evidence="6">
        <text>a uridine in RNA = a pseudouridine in RNA</text>
        <dbReference type="Rhea" id="RHEA:48348"/>
        <dbReference type="Rhea" id="RHEA-COMP:12068"/>
        <dbReference type="Rhea" id="RHEA-COMP:12069"/>
        <dbReference type="ChEBI" id="CHEBI:65314"/>
        <dbReference type="ChEBI" id="CHEBI:65315"/>
    </reaction>
</comment>
<feature type="active site" evidence="4">
    <location>
        <position position="163"/>
    </location>
</feature>
<dbReference type="GO" id="GO:0000455">
    <property type="term" value="P:enzyme-directed rRNA pseudouridine synthesis"/>
    <property type="evidence" value="ECO:0007669"/>
    <property type="project" value="UniProtKB-ARBA"/>
</dbReference>
<dbReference type="InterPro" id="IPR020103">
    <property type="entry name" value="PsdUridine_synth_cat_dom_sf"/>
</dbReference>
<sequence>MGTGIIGSDVEALSDDSDEVLGEGAGPQDWSGRVPVDAMGLRLDQWLVSLYPGYSRSHAQQLIEAGAVRLEGVVCSSASRRLRPGQLAEVSWRLPQHAVPFEPEALPIDRVFEDDTLLVMNKPAGWVVHPAAGNWSGTVLNALLAHHAGAAQLPRAGIVHRLDKDTTGLMVVAKSLAAYHDLVAQLAARTVKREYLALCHGRVEAAFSVDAPIGRDTRVRTRMAVSSQGKEARTDFDPLRVGAAQSLLHCQLHSGRTHQIRVHAAHRGHPLVGDVLYGGRAQGGLSRQGLHAARLSLCHPQTGVHMSWIAPPPLDLQQAALELLGAPIEPLAPRH</sequence>
<dbReference type="Gene3D" id="3.10.290.10">
    <property type="entry name" value="RNA-binding S4 domain"/>
    <property type="match status" value="1"/>
</dbReference>
<dbReference type="InterPro" id="IPR050188">
    <property type="entry name" value="RluA_PseudoU_synthase"/>
</dbReference>
<feature type="domain" description="RNA-binding S4" evidence="7">
    <location>
        <begin position="41"/>
        <end position="100"/>
    </location>
</feature>
<dbReference type="Proteomes" id="UP000554837">
    <property type="component" value="Unassembled WGS sequence"/>
</dbReference>
<reference evidence="8 9" key="1">
    <citation type="submission" date="2020-08" db="EMBL/GenBank/DDBJ databases">
        <title>Genomic Encyclopedia of Type Strains, Phase IV (KMG-IV): sequencing the most valuable type-strain genomes for metagenomic binning, comparative biology and taxonomic classification.</title>
        <authorList>
            <person name="Goeker M."/>
        </authorList>
    </citation>
    <scope>NUCLEOTIDE SEQUENCE [LARGE SCALE GENOMIC DNA]</scope>
    <source>
        <strain evidence="8 9">DSM 23958</strain>
    </source>
</reference>
<keyword evidence="2 6" id="KW-0413">Isomerase</keyword>
<protein>
    <recommendedName>
        <fullName evidence="6">Pseudouridine synthase</fullName>
        <ecNumber evidence="6">5.4.99.-</ecNumber>
    </recommendedName>
</protein>
<name>A0A840S2U4_9BURK</name>
<dbReference type="SUPFAM" id="SSF55120">
    <property type="entry name" value="Pseudouridine synthase"/>
    <property type="match status" value="1"/>
</dbReference>
<dbReference type="GO" id="GO:0003723">
    <property type="term" value="F:RNA binding"/>
    <property type="evidence" value="ECO:0007669"/>
    <property type="project" value="UniProtKB-KW"/>
</dbReference>
<comment type="function">
    <text evidence="6">Responsible for synthesis of pseudouridine from uracil.</text>
</comment>
<organism evidence="8 9">
    <name type="scientific">Inhella inkyongensis</name>
    <dbReference type="NCBI Taxonomy" id="392593"/>
    <lineage>
        <taxon>Bacteria</taxon>
        <taxon>Pseudomonadati</taxon>
        <taxon>Pseudomonadota</taxon>
        <taxon>Betaproteobacteria</taxon>
        <taxon>Burkholderiales</taxon>
        <taxon>Sphaerotilaceae</taxon>
        <taxon>Inhella</taxon>
    </lineage>
</organism>
<dbReference type="InterPro" id="IPR006145">
    <property type="entry name" value="PsdUridine_synth_RsuA/RluA"/>
</dbReference>
<evidence type="ECO:0000256" key="5">
    <source>
        <dbReference type="PROSITE-ProRule" id="PRU00182"/>
    </source>
</evidence>
<dbReference type="Pfam" id="PF01479">
    <property type="entry name" value="S4"/>
    <property type="match status" value="1"/>
</dbReference>
<evidence type="ECO:0000256" key="4">
    <source>
        <dbReference type="PIRSR" id="PIRSR606225-1"/>
    </source>
</evidence>
<evidence type="ECO:0000256" key="6">
    <source>
        <dbReference type="RuleBase" id="RU362028"/>
    </source>
</evidence>
<dbReference type="RefSeq" id="WP_138857239.1">
    <property type="nucleotide sequence ID" value="NZ_CP040709.1"/>
</dbReference>
<keyword evidence="5" id="KW-0694">RNA-binding</keyword>
<dbReference type="Gene3D" id="3.30.2350.10">
    <property type="entry name" value="Pseudouridine synthase"/>
    <property type="match status" value="1"/>
</dbReference>